<organism evidence="3 4">
    <name type="scientific">Robbsia andropogonis</name>
    <dbReference type="NCBI Taxonomy" id="28092"/>
    <lineage>
        <taxon>Bacteria</taxon>
        <taxon>Pseudomonadati</taxon>
        <taxon>Pseudomonadota</taxon>
        <taxon>Betaproteobacteria</taxon>
        <taxon>Burkholderiales</taxon>
        <taxon>Burkholderiaceae</taxon>
        <taxon>Robbsia</taxon>
    </lineage>
</organism>
<reference evidence="3 4" key="1">
    <citation type="submission" date="2015-03" db="EMBL/GenBank/DDBJ databases">
        <title>Draft Genome Sequence of Burkholderia andropogonis type strain ICMP2807, isolated from Sorghum bicolor.</title>
        <authorList>
            <person name="Lopes-Santos L."/>
            <person name="Castro D.B."/>
            <person name="Ottoboni L.M."/>
            <person name="Park D."/>
            <person name="Weirc B.S."/>
            <person name="Destefano S.A."/>
        </authorList>
    </citation>
    <scope>NUCLEOTIDE SEQUENCE [LARGE SCALE GENOMIC DNA]</scope>
    <source>
        <strain evidence="3 4">ICMP2807</strain>
    </source>
</reference>
<gene>
    <name evidence="3" type="ORF">WM40_18105</name>
</gene>
<dbReference type="SUPFAM" id="SSF56925">
    <property type="entry name" value="OMPA-like"/>
    <property type="match status" value="1"/>
</dbReference>
<dbReference type="Gene3D" id="2.40.160.20">
    <property type="match status" value="1"/>
</dbReference>
<evidence type="ECO:0000256" key="1">
    <source>
        <dbReference type="ARBA" id="ARBA00004442"/>
    </source>
</evidence>
<feature type="chain" id="PRO_5002490692" description="Outer membrane protein beta-barrel domain-containing protein" evidence="2">
    <location>
        <begin position="46"/>
        <end position="242"/>
    </location>
</feature>
<accession>A0A0F5JX72</accession>
<comment type="subcellular location">
    <subcellularLocation>
        <location evidence="1">Cell outer membrane</location>
    </subcellularLocation>
</comment>
<dbReference type="PATRIC" id="fig|28092.6.peg.4258"/>
<feature type="signal peptide" evidence="2">
    <location>
        <begin position="1"/>
        <end position="45"/>
    </location>
</feature>
<evidence type="ECO:0008006" key="5">
    <source>
        <dbReference type="Google" id="ProtNLM"/>
    </source>
</evidence>
<evidence type="ECO:0000313" key="3">
    <source>
        <dbReference type="EMBL" id="KKB62224.1"/>
    </source>
</evidence>
<keyword evidence="2" id="KW-0732">Signal</keyword>
<dbReference type="InterPro" id="IPR011250">
    <property type="entry name" value="OMP/PagP_B-barrel"/>
</dbReference>
<proteinExistence type="predicted"/>
<dbReference type="EMBL" id="LAQU01000022">
    <property type="protein sequence ID" value="KKB62224.1"/>
    <property type="molecule type" value="Genomic_DNA"/>
</dbReference>
<dbReference type="GO" id="GO:0009279">
    <property type="term" value="C:cell outer membrane"/>
    <property type="evidence" value="ECO:0007669"/>
    <property type="project" value="UniProtKB-SubCell"/>
</dbReference>
<evidence type="ECO:0000256" key="2">
    <source>
        <dbReference type="SAM" id="SignalP"/>
    </source>
</evidence>
<dbReference type="Proteomes" id="UP000033618">
    <property type="component" value="Unassembled WGS sequence"/>
</dbReference>
<keyword evidence="4" id="KW-1185">Reference proteome</keyword>
<protein>
    <recommendedName>
        <fullName evidence="5">Outer membrane protein beta-barrel domain-containing protein</fullName>
    </recommendedName>
</protein>
<dbReference type="RefSeq" id="WP_046153585.1">
    <property type="nucleotide sequence ID" value="NZ_CADFGU010000014.1"/>
</dbReference>
<name>A0A0F5JX72_9BURK</name>
<sequence>MRLPAYPHLAKSNGTRRTPCRKIAHVLTCAVLSVAPLVASSEAVAATNGVFVQADGLLSIGPGRLSAANSKLGGGDGHTLYGLANDGRFGFGAAVGYIHDRTGIRVRYLYLGTQPTLSINGKTTGSRGGLTSHFMGVEGLYLVPLIPRRVDLVLSGGAGVLRSSVPFPGASHPNAEKAPRPGKATQFEPALSLGVGLRVALLRQITGNIDITRLTPFQSGLRSRGLYNNGQTVISAGIAYTF</sequence>
<comment type="caution">
    <text evidence="3">The sequence shown here is derived from an EMBL/GenBank/DDBJ whole genome shotgun (WGS) entry which is preliminary data.</text>
</comment>
<evidence type="ECO:0000313" key="4">
    <source>
        <dbReference type="Proteomes" id="UP000033618"/>
    </source>
</evidence>
<dbReference type="AlphaFoldDB" id="A0A0F5JX72"/>